<keyword evidence="4 10" id="KW-0328">Glycosyltransferase</keyword>
<protein>
    <recommendedName>
        <fullName evidence="10">Alpha-1,3-glucosyltransferase</fullName>
        <ecNumber evidence="10">2.4.1.-</ecNumber>
    </recommendedName>
</protein>
<dbReference type="EC" id="2.4.1.-" evidence="10"/>
<organism evidence="12 13">
    <name type="scientific">Starmerella bacillaris</name>
    <name type="common">Yeast</name>
    <name type="synonym">Candida zemplinina</name>
    <dbReference type="NCBI Taxonomy" id="1247836"/>
    <lineage>
        <taxon>Eukaryota</taxon>
        <taxon>Fungi</taxon>
        <taxon>Dikarya</taxon>
        <taxon>Ascomycota</taxon>
        <taxon>Saccharomycotina</taxon>
        <taxon>Dipodascomycetes</taxon>
        <taxon>Dipodascales</taxon>
        <taxon>Trichomonascaceae</taxon>
        <taxon>Starmerella</taxon>
    </lineage>
</organism>
<dbReference type="EMBL" id="BTGC01000003">
    <property type="protein sequence ID" value="GMM49786.1"/>
    <property type="molecule type" value="Genomic_DNA"/>
</dbReference>
<gene>
    <name evidence="12" type="ORF">DASB73_007440</name>
</gene>
<feature type="transmembrane region" description="Helical" evidence="10">
    <location>
        <begin position="432"/>
        <end position="451"/>
    </location>
</feature>
<evidence type="ECO:0000256" key="8">
    <source>
        <dbReference type="ARBA" id="ARBA00022989"/>
    </source>
</evidence>
<evidence type="ECO:0000313" key="12">
    <source>
        <dbReference type="EMBL" id="GMM49786.1"/>
    </source>
</evidence>
<keyword evidence="8 10" id="KW-1133">Transmembrane helix</keyword>
<feature type="transmembrane region" description="Helical" evidence="10">
    <location>
        <begin position="21"/>
        <end position="42"/>
    </location>
</feature>
<dbReference type="PANTHER" id="PTHR12413">
    <property type="entry name" value="DOLICHYL GLYCOSYLTRANSFERASE"/>
    <property type="match status" value="1"/>
</dbReference>
<feature type="transmembrane region" description="Helical" evidence="10">
    <location>
        <begin position="216"/>
        <end position="236"/>
    </location>
</feature>
<feature type="region of interest" description="Disordered" evidence="11">
    <location>
        <begin position="496"/>
        <end position="529"/>
    </location>
</feature>
<feature type="transmembrane region" description="Helical" evidence="10">
    <location>
        <begin position="120"/>
        <end position="140"/>
    </location>
</feature>
<dbReference type="GO" id="GO:0042281">
    <property type="term" value="F:dolichyl pyrophosphate Man9GlcNAc2 alpha-1,3-glucosyltransferase activity"/>
    <property type="evidence" value="ECO:0007669"/>
    <property type="project" value="TreeGrafter"/>
</dbReference>
<feature type="compositionally biased region" description="Basic and acidic residues" evidence="11">
    <location>
        <begin position="518"/>
        <end position="529"/>
    </location>
</feature>
<accession>A0AAV5RDY8</accession>
<feature type="compositionally biased region" description="Polar residues" evidence="11">
    <location>
        <begin position="505"/>
        <end position="514"/>
    </location>
</feature>
<comment type="subcellular location">
    <subcellularLocation>
        <location evidence="1 10">Endoplasmic reticulum membrane</location>
        <topology evidence="1 10">Multi-pass membrane protein</topology>
    </subcellularLocation>
</comment>
<feature type="transmembrane region" description="Helical" evidence="10">
    <location>
        <begin position="403"/>
        <end position="420"/>
    </location>
</feature>
<keyword evidence="7 10" id="KW-0256">Endoplasmic reticulum</keyword>
<dbReference type="GO" id="GO:0005789">
    <property type="term" value="C:endoplasmic reticulum membrane"/>
    <property type="evidence" value="ECO:0007669"/>
    <property type="project" value="UniProtKB-SubCell"/>
</dbReference>
<comment type="pathway">
    <text evidence="2 10">Protein modification; protein glycosylation.</text>
</comment>
<keyword evidence="6 10" id="KW-0812">Transmembrane</keyword>
<feature type="transmembrane region" description="Helical" evidence="10">
    <location>
        <begin position="463"/>
        <end position="482"/>
    </location>
</feature>
<feature type="transmembrane region" description="Helical" evidence="10">
    <location>
        <begin position="191"/>
        <end position="210"/>
    </location>
</feature>
<keyword evidence="13" id="KW-1185">Reference proteome</keyword>
<dbReference type="Proteomes" id="UP001362899">
    <property type="component" value="Unassembled WGS sequence"/>
</dbReference>
<evidence type="ECO:0000256" key="11">
    <source>
        <dbReference type="SAM" id="MobiDB-lite"/>
    </source>
</evidence>
<comment type="caution">
    <text evidence="12">The sequence shown here is derived from an EMBL/GenBank/DDBJ whole genome shotgun (WGS) entry which is preliminary data.</text>
</comment>
<feature type="transmembrane region" description="Helical" evidence="10">
    <location>
        <begin position="152"/>
        <end position="170"/>
    </location>
</feature>
<evidence type="ECO:0000256" key="4">
    <source>
        <dbReference type="ARBA" id="ARBA00022676"/>
    </source>
</evidence>
<dbReference type="PANTHER" id="PTHR12413:SF1">
    <property type="entry name" value="DOLICHYL PYROPHOSPHATE MAN9GLCNAC2 ALPHA-1,3-GLUCOSYLTRANSFERASE"/>
    <property type="match status" value="1"/>
</dbReference>
<evidence type="ECO:0000256" key="2">
    <source>
        <dbReference type="ARBA" id="ARBA00004922"/>
    </source>
</evidence>
<comment type="similarity">
    <text evidence="3 10">Belongs to the ALG6/ALG8 glucosyltransferase family.</text>
</comment>
<dbReference type="AlphaFoldDB" id="A0AAV5RDY8"/>
<keyword evidence="9 10" id="KW-0472">Membrane</keyword>
<reference evidence="12 13" key="1">
    <citation type="journal article" date="2023" name="Elife">
        <title>Identification of key yeast species and microbe-microbe interactions impacting larval growth of Drosophila in the wild.</title>
        <authorList>
            <person name="Mure A."/>
            <person name="Sugiura Y."/>
            <person name="Maeda R."/>
            <person name="Honda K."/>
            <person name="Sakurai N."/>
            <person name="Takahashi Y."/>
            <person name="Watada M."/>
            <person name="Katoh T."/>
            <person name="Gotoh A."/>
            <person name="Gotoh Y."/>
            <person name="Taniguchi I."/>
            <person name="Nakamura K."/>
            <person name="Hayashi T."/>
            <person name="Katayama T."/>
            <person name="Uemura T."/>
            <person name="Hattori Y."/>
        </authorList>
    </citation>
    <scope>NUCLEOTIDE SEQUENCE [LARGE SCALE GENOMIC DNA]</scope>
    <source>
        <strain evidence="12 13">SB-73</strain>
    </source>
</reference>
<feature type="transmembrane region" description="Helical" evidence="10">
    <location>
        <begin position="243"/>
        <end position="262"/>
    </location>
</feature>
<name>A0AAV5RDY8_STABA</name>
<keyword evidence="5 10" id="KW-0808">Transferase</keyword>
<feature type="transmembrane region" description="Helical" evidence="10">
    <location>
        <begin position="312"/>
        <end position="331"/>
    </location>
</feature>
<evidence type="ECO:0000256" key="6">
    <source>
        <dbReference type="ARBA" id="ARBA00022692"/>
    </source>
</evidence>
<dbReference type="Pfam" id="PF03155">
    <property type="entry name" value="Alg6_Alg8"/>
    <property type="match status" value="1"/>
</dbReference>
<dbReference type="InterPro" id="IPR004856">
    <property type="entry name" value="Glyco_trans_ALG6/ALG8"/>
</dbReference>
<evidence type="ECO:0000256" key="5">
    <source>
        <dbReference type="ARBA" id="ARBA00022679"/>
    </source>
</evidence>
<evidence type="ECO:0000256" key="1">
    <source>
        <dbReference type="ARBA" id="ARBA00004477"/>
    </source>
</evidence>
<evidence type="ECO:0000256" key="7">
    <source>
        <dbReference type="ARBA" id="ARBA00022824"/>
    </source>
</evidence>
<sequence length="529" mass="61050">MASVNRILSPLYKARPWLPTFVVLLLSVALWAAVGLGPYSGYNCTPEFGDFEAQRHWMELTYYLPIDEWYMYKPQWWKLDYPPLTAYHSYVFGVIGTYLLPEAFELSTSEGIEGEYIKSYMRATVIVSQLLLFVPAVYSWCSMFNTNTPTKLNRTCSFLSVLLLPSLLLIDHGHFQFNSVMLGLFTSSLYYLMNSNFVFASFYFVLTLFFKQMSLYYAPAIFAAILGSCIGPAVNFKFNFKRFLGVSVTVLGTAACLLYPFIFDIDQLLQIFTRVFPVSRGLWEDKVSNFWCTLNYVGFKIHDHFEESQLPLLSLAATVIGIMPSMFAAFLGNKSVWPLCFASCSWSFYMFSFQVHEKSVLLPIFASALVATQYYSNRNINAMTRWAFNVSYFSLWPLLRREGLQLQFVIIYLIYNYLFFTGIPDHWFNKLVVFTSYLGFGVVFLLENSNLVSEAVRSRYPDLFVVGNMLMSFVSLMYFWVWQNWIILCLSKSSFTPVPEKSSLPEKTTNAPKSKQSRNSDRKNKLKVE</sequence>
<evidence type="ECO:0000256" key="3">
    <source>
        <dbReference type="ARBA" id="ARBA00008715"/>
    </source>
</evidence>
<evidence type="ECO:0000256" key="9">
    <source>
        <dbReference type="ARBA" id="ARBA00023136"/>
    </source>
</evidence>
<evidence type="ECO:0000256" key="10">
    <source>
        <dbReference type="RuleBase" id="RU363110"/>
    </source>
</evidence>
<proteinExistence type="inferred from homology"/>
<evidence type="ECO:0000313" key="13">
    <source>
        <dbReference type="Proteomes" id="UP001362899"/>
    </source>
</evidence>